<accession>R9NX03</accession>
<name>R9NX03_PSEHS</name>
<organism evidence="1 2">
    <name type="scientific">Pseudozyma hubeiensis (strain SY62)</name>
    <name type="common">Yeast</name>
    <dbReference type="NCBI Taxonomy" id="1305764"/>
    <lineage>
        <taxon>Eukaryota</taxon>
        <taxon>Fungi</taxon>
        <taxon>Dikarya</taxon>
        <taxon>Basidiomycota</taxon>
        <taxon>Ustilaginomycotina</taxon>
        <taxon>Ustilaginomycetes</taxon>
        <taxon>Ustilaginales</taxon>
        <taxon>Ustilaginaceae</taxon>
        <taxon>Pseudozyma</taxon>
    </lineage>
</organism>
<proteinExistence type="predicted"/>
<dbReference type="GeneID" id="24105942"/>
<dbReference type="EMBL" id="DF238772">
    <property type="protein sequence ID" value="GAC93076.1"/>
    <property type="molecule type" value="Genomic_DNA"/>
</dbReference>
<protein>
    <submittedName>
        <fullName evidence="1">Uncharacterized protein</fullName>
    </submittedName>
</protein>
<reference evidence="2" key="1">
    <citation type="journal article" date="2013" name="Genome Announc.">
        <title>Draft genome sequence of the basidiomycetous yeast-like fungus Pseudozyma hubeiensis SY62, which produces an abundant amount of the biosurfactant mannosylerythritol lipids.</title>
        <authorList>
            <person name="Konishi M."/>
            <person name="Hatada Y."/>
            <person name="Horiuchi J."/>
        </authorList>
    </citation>
    <scope>NUCLEOTIDE SEQUENCE [LARGE SCALE GENOMIC DNA]</scope>
    <source>
        <strain evidence="2">SY62</strain>
    </source>
</reference>
<dbReference type="AlphaFoldDB" id="R9NX03"/>
<sequence length="116" mass="12929">MTWRPRGWGRITRRSGRDPLRSSRTIRIRGEQCGRPSGGCVVIGLCYKSSVGPIFDPSDVVDEPSSRRRWRSYTAVFHRSSCVSQSQRRIVPGGLDIDGSPGLQVEKRYAGHGLVT</sequence>
<dbReference type="HOGENOM" id="CLU_2097901_0_0_1"/>
<evidence type="ECO:0000313" key="2">
    <source>
        <dbReference type="Proteomes" id="UP000014071"/>
    </source>
</evidence>
<evidence type="ECO:0000313" key="1">
    <source>
        <dbReference type="EMBL" id="GAC93076.1"/>
    </source>
</evidence>
<dbReference type="Proteomes" id="UP000014071">
    <property type="component" value="Unassembled WGS sequence"/>
</dbReference>
<keyword evidence="2" id="KW-1185">Reference proteome</keyword>
<gene>
    <name evidence="1" type="ORF">PHSY_000637</name>
</gene>
<dbReference type="RefSeq" id="XP_012186663.1">
    <property type="nucleotide sequence ID" value="XM_012331273.1"/>
</dbReference>